<dbReference type="EMBL" id="KN880665">
    <property type="protein sequence ID" value="KIY63899.1"/>
    <property type="molecule type" value="Genomic_DNA"/>
</dbReference>
<accession>A0A0D7B163</accession>
<feature type="compositionally biased region" description="Polar residues" evidence="1">
    <location>
        <begin position="1"/>
        <end position="21"/>
    </location>
</feature>
<keyword evidence="2" id="KW-0472">Membrane</keyword>
<dbReference type="Proteomes" id="UP000054007">
    <property type="component" value="Unassembled WGS sequence"/>
</dbReference>
<sequence length="143" mass="15918">MAPTFDSRSQPCPMNPVQNANEVRKSTHNRAYVNINTSTVHEHMFYAAFIILLWTSILSWSPLFVLFTCMNFTSVPSIFIHSTPSMSNPHSRQQAERTHHHSFIHPTPSPVSLANDTNTDPSASRTGATHSPAVLAPESESYP</sequence>
<evidence type="ECO:0000256" key="1">
    <source>
        <dbReference type="SAM" id="MobiDB-lite"/>
    </source>
</evidence>
<evidence type="ECO:0000256" key="2">
    <source>
        <dbReference type="SAM" id="Phobius"/>
    </source>
</evidence>
<dbReference type="AlphaFoldDB" id="A0A0D7B163"/>
<gene>
    <name evidence="3" type="ORF">CYLTODRAFT_120115</name>
</gene>
<keyword evidence="2" id="KW-1133">Transmembrane helix</keyword>
<reference evidence="3 4" key="1">
    <citation type="journal article" date="2015" name="Fungal Genet. Biol.">
        <title>Evolution of novel wood decay mechanisms in Agaricales revealed by the genome sequences of Fistulina hepatica and Cylindrobasidium torrendii.</title>
        <authorList>
            <person name="Floudas D."/>
            <person name="Held B.W."/>
            <person name="Riley R."/>
            <person name="Nagy L.G."/>
            <person name="Koehler G."/>
            <person name="Ransdell A.S."/>
            <person name="Younus H."/>
            <person name="Chow J."/>
            <person name="Chiniquy J."/>
            <person name="Lipzen A."/>
            <person name="Tritt A."/>
            <person name="Sun H."/>
            <person name="Haridas S."/>
            <person name="LaButti K."/>
            <person name="Ohm R.A."/>
            <person name="Kues U."/>
            <person name="Blanchette R.A."/>
            <person name="Grigoriev I.V."/>
            <person name="Minto R.E."/>
            <person name="Hibbett D.S."/>
        </authorList>
    </citation>
    <scope>NUCLEOTIDE SEQUENCE [LARGE SCALE GENOMIC DNA]</scope>
    <source>
        <strain evidence="3 4">FP15055 ss-10</strain>
    </source>
</reference>
<organism evidence="3 4">
    <name type="scientific">Cylindrobasidium torrendii FP15055 ss-10</name>
    <dbReference type="NCBI Taxonomy" id="1314674"/>
    <lineage>
        <taxon>Eukaryota</taxon>
        <taxon>Fungi</taxon>
        <taxon>Dikarya</taxon>
        <taxon>Basidiomycota</taxon>
        <taxon>Agaricomycotina</taxon>
        <taxon>Agaricomycetes</taxon>
        <taxon>Agaricomycetidae</taxon>
        <taxon>Agaricales</taxon>
        <taxon>Marasmiineae</taxon>
        <taxon>Physalacriaceae</taxon>
        <taxon>Cylindrobasidium</taxon>
    </lineage>
</organism>
<feature type="transmembrane region" description="Helical" evidence="2">
    <location>
        <begin position="44"/>
        <end position="67"/>
    </location>
</feature>
<evidence type="ECO:0000313" key="3">
    <source>
        <dbReference type="EMBL" id="KIY63899.1"/>
    </source>
</evidence>
<proteinExistence type="predicted"/>
<keyword evidence="2" id="KW-0812">Transmembrane</keyword>
<name>A0A0D7B163_9AGAR</name>
<keyword evidence="4" id="KW-1185">Reference proteome</keyword>
<evidence type="ECO:0000313" key="4">
    <source>
        <dbReference type="Proteomes" id="UP000054007"/>
    </source>
</evidence>
<feature type="region of interest" description="Disordered" evidence="1">
    <location>
        <begin position="1"/>
        <end position="22"/>
    </location>
</feature>
<feature type="compositionally biased region" description="Polar residues" evidence="1">
    <location>
        <begin position="110"/>
        <end position="129"/>
    </location>
</feature>
<protein>
    <submittedName>
        <fullName evidence="3">Uncharacterized protein</fullName>
    </submittedName>
</protein>
<feature type="region of interest" description="Disordered" evidence="1">
    <location>
        <begin position="84"/>
        <end position="143"/>
    </location>
</feature>